<keyword evidence="5 7" id="KW-1133">Transmembrane helix</keyword>
<feature type="transmembrane region" description="Helical" evidence="7">
    <location>
        <begin position="229"/>
        <end position="247"/>
    </location>
</feature>
<dbReference type="EMBL" id="JACDUR010000001">
    <property type="protein sequence ID" value="MBA2889868.1"/>
    <property type="molecule type" value="Genomic_DNA"/>
</dbReference>
<evidence type="ECO:0000256" key="2">
    <source>
        <dbReference type="ARBA" id="ARBA00022448"/>
    </source>
</evidence>
<evidence type="ECO:0000313" key="10">
    <source>
        <dbReference type="Proteomes" id="UP000530928"/>
    </source>
</evidence>
<name>A0A7W0HNJ8_9ACTN</name>
<dbReference type="InterPro" id="IPR036259">
    <property type="entry name" value="MFS_trans_sf"/>
</dbReference>
<feature type="transmembrane region" description="Helical" evidence="7">
    <location>
        <begin position="157"/>
        <end position="177"/>
    </location>
</feature>
<protein>
    <submittedName>
        <fullName evidence="9">MFS family permease</fullName>
    </submittedName>
</protein>
<dbReference type="InterPro" id="IPR020846">
    <property type="entry name" value="MFS_dom"/>
</dbReference>
<feature type="transmembrane region" description="Helical" evidence="7">
    <location>
        <begin position="91"/>
        <end position="108"/>
    </location>
</feature>
<keyword evidence="3" id="KW-1003">Cell membrane</keyword>
<dbReference type="InterPro" id="IPR050171">
    <property type="entry name" value="MFS_Transporters"/>
</dbReference>
<dbReference type="PANTHER" id="PTHR23517:SF2">
    <property type="entry name" value="MULTIDRUG RESISTANCE PROTEIN MDTH"/>
    <property type="match status" value="1"/>
</dbReference>
<feature type="transmembrane region" description="Helical" evidence="7">
    <location>
        <begin position="338"/>
        <end position="360"/>
    </location>
</feature>
<organism evidence="9 10">
    <name type="scientific">Nonomuraea soli</name>
    <dbReference type="NCBI Taxonomy" id="1032476"/>
    <lineage>
        <taxon>Bacteria</taxon>
        <taxon>Bacillati</taxon>
        <taxon>Actinomycetota</taxon>
        <taxon>Actinomycetes</taxon>
        <taxon>Streptosporangiales</taxon>
        <taxon>Streptosporangiaceae</taxon>
        <taxon>Nonomuraea</taxon>
    </lineage>
</organism>
<evidence type="ECO:0000256" key="3">
    <source>
        <dbReference type="ARBA" id="ARBA00022475"/>
    </source>
</evidence>
<evidence type="ECO:0000256" key="6">
    <source>
        <dbReference type="ARBA" id="ARBA00023136"/>
    </source>
</evidence>
<evidence type="ECO:0000256" key="1">
    <source>
        <dbReference type="ARBA" id="ARBA00004651"/>
    </source>
</evidence>
<feature type="transmembrane region" description="Helical" evidence="7">
    <location>
        <begin position="310"/>
        <end position="332"/>
    </location>
</feature>
<dbReference type="RefSeq" id="WP_181608609.1">
    <property type="nucleotide sequence ID" value="NZ_BAABAM010000001.1"/>
</dbReference>
<feature type="transmembrane region" description="Helical" evidence="7">
    <location>
        <begin position="275"/>
        <end position="298"/>
    </location>
</feature>
<gene>
    <name evidence="9" type="ORF">HNR30_001203</name>
</gene>
<feature type="transmembrane region" description="Helical" evidence="7">
    <location>
        <begin position="129"/>
        <end position="151"/>
    </location>
</feature>
<dbReference type="PROSITE" id="PS00216">
    <property type="entry name" value="SUGAR_TRANSPORT_1"/>
    <property type="match status" value="1"/>
</dbReference>
<evidence type="ECO:0000256" key="7">
    <source>
        <dbReference type="SAM" id="Phobius"/>
    </source>
</evidence>
<dbReference type="PROSITE" id="PS50850">
    <property type="entry name" value="MFS"/>
    <property type="match status" value="1"/>
</dbReference>
<evidence type="ECO:0000256" key="5">
    <source>
        <dbReference type="ARBA" id="ARBA00022989"/>
    </source>
</evidence>
<feature type="domain" description="Major facilitator superfamily (MFS) profile" evidence="8">
    <location>
        <begin position="4"/>
        <end position="370"/>
    </location>
</feature>
<dbReference type="InterPro" id="IPR011701">
    <property type="entry name" value="MFS"/>
</dbReference>
<feature type="transmembrane region" description="Helical" evidence="7">
    <location>
        <begin position="35"/>
        <end position="57"/>
    </location>
</feature>
<reference evidence="9 10" key="1">
    <citation type="submission" date="2020-07" db="EMBL/GenBank/DDBJ databases">
        <title>Genomic Encyclopedia of Type Strains, Phase IV (KMG-IV): sequencing the most valuable type-strain genomes for metagenomic binning, comparative biology and taxonomic classification.</title>
        <authorList>
            <person name="Goeker M."/>
        </authorList>
    </citation>
    <scope>NUCLEOTIDE SEQUENCE [LARGE SCALE GENOMIC DNA]</scope>
    <source>
        <strain evidence="9 10">DSM 45533</strain>
    </source>
</reference>
<dbReference type="GO" id="GO:0005886">
    <property type="term" value="C:plasma membrane"/>
    <property type="evidence" value="ECO:0007669"/>
    <property type="project" value="UniProtKB-SubCell"/>
</dbReference>
<dbReference type="GO" id="GO:0022857">
    <property type="term" value="F:transmembrane transporter activity"/>
    <property type="evidence" value="ECO:0007669"/>
    <property type="project" value="InterPro"/>
</dbReference>
<feature type="transmembrane region" description="Helical" evidence="7">
    <location>
        <begin position="198"/>
        <end position="223"/>
    </location>
</feature>
<evidence type="ECO:0000259" key="8">
    <source>
        <dbReference type="PROSITE" id="PS50850"/>
    </source>
</evidence>
<sequence>MPRTVWLLIGARAINRLGAFSMTFLTVLVATEFGVPATTAGLVAAAFGVATIPSRLLGGYLADRVGRRTTILLGLLGCAVAQAGIAVAPSLAVLTVFAVLLGLAFELYEPPSQAMIADEVPVALRTRAYSLLNAAMAAAGLGAGLIAAAVGRWDLRWLFVVDAVTCLACAIVVRLVLPADRPARRGPARSAVWRDRALLAMLGIGTVFATVYMTIVMVLPLTLPVPADAGILSTVAALTLIAGQPFVRRQSLTLGFVLLAANLVGYGFADSLPELVAFTVLGGVGELFLMGRLMAIVADLAPDDARGRYLAFYGICWGFATVIAPLAGTWLLESAGARGLWLTLAGVTLALAAGTARARVTRVAQPSALR</sequence>
<keyword evidence="4 7" id="KW-0812">Transmembrane</keyword>
<keyword evidence="6 7" id="KW-0472">Membrane</keyword>
<evidence type="ECO:0000313" key="9">
    <source>
        <dbReference type="EMBL" id="MBA2889868.1"/>
    </source>
</evidence>
<dbReference type="Gene3D" id="1.20.1250.20">
    <property type="entry name" value="MFS general substrate transporter like domains"/>
    <property type="match status" value="2"/>
</dbReference>
<accession>A0A7W0HNJ8</accession>
<dbReference type="InterPro" id="IPR005829">
    <property type="entry name" value="Sugar_transporter_CS"/>
</dbReference>
<dbReference type="AlphaFoldDB" id="A0A7W0HNJ8"/>
<dbReference type="Pfam" id="PF07690">
    <property type="entry name" value="MFS_1"/>
    <property type="match status" value="1"/>
</dbReference>
<keyword evidence="10" id="KW-1185">Reference proteome</keyword>
<comment type="subcellular location">
    <subcellularLocation>
        <location evidence="1">Cell membrane</location>
        <topology evidence="1">Multi-pass membrane protein</topology>
    </subcellularLocation>
</comment>
<dbReference type="SUPFAM" id="SSF103473">
    <property type="entry name" value="MFS general substrate transporter"/>
    <property type="match status" value="1"/>
</dbReference>
<dbReference type="PANTHER" id="PTHR23517">
    <property type="entry name" value="RESISTANCE PROTEIN MDTM, PUTATIVE-RELATED-RELATED"/>
    <property type="match status" value="1"/>
</dbReference>
<feature type="transmembrane region" description="Helical" evidence="7">
    <location>
        <begin position="69"/>
        <end position="85"/>
    </location>
</feature>
<proteinExistence type="predicted"/>
<feature type="transmembrane region" description="Helical" evidence="7">
    <location>
        <begin position="252"/>
        <end position="269"/>
    </location>
</feature>
<dbReference type="Proteomes" id="UP000530928">
    <property type="component" value="Unassembled WGS sequence"/>
</dbReference>
<evidence type="ECO:0000256" key="4">
    <source>
        <dbReference type="ARBA" id="ARBA00022692"/>
    </source>
</evidence>
<comment type="caution">
    <text evidence="9">The sequence shown here is derived from an EMBL/GenBank/DDBJ whole genome shotgun (WGS) entry which is preliminary data.</text>
</comment>
<keyword evidence="2" id="KW-0813">Transport</keyword>